<evidence type="ECO:0000256" key="15">
    <source>
        <dbReference type="ARBA" id="ARBA00023170"/>
    </source>
</evidence>
<dbReference type="GO" id="GO:0004674">
    <property type="term" value="F:protein serine/threonine kinase activity"/>
    <property type="evidence" value="ECO:0007669"/>
    <property type="project" value="UniProtKB-KW"/>
</dbReference>
<gene>
    <name evidence="26" type="ORF">AQUCO_03900046v1</name>
</gene>
<evidence type="ECO:0000259" key="25">
    <source>
        <dbReference type="PROSITE" id="PS50948"/>
    </source>
</evidence>
<comment type="catalytic activity">
    <reaction evidence="18 19">
        <text>L-seryl-[protein] + ATP = O-phospho-L-seryl-[protein] + ADP + H(+)</text>
        <dbReference type="Rhea" id="RHEA:17989"/>
        <dbReference type="Rhea" id="RHEA-COMP:9863"/>
        <dbReference type="Rhea" id="RHEA-COMP:11604"/>
        <dbReference type="ChEBI" id="CHEBI:15378"/>
        <dbReference type="ChEBI" id="CHEBI:29999"/>
        <dbReference type="ChEBI" id="CHEBI:30616"/>
        <dbReference type="ChEBI" id="CHEBI:83421"/>
        <dbReference type="ChEBI" id="CHEBI:456216"/>
        <dbReference type="EC" id="2.7.11.1"/>
    </reaction>
</comment>
<dbReference type="Pfam" id="PF00069">
    <property type="entry name" value="Pkinase"/>
    <property type="match status" value="1"/>
</dbReference>
<dbReference type="PROSITE" id="PS00108">
    <property type="entry name" value="PROTEIN_KINASE_ST"/>
    <property type="match status" value="1"/>
</dbReference>
<keyword evidence="6 21" id="KW-0812">Transmembrane</keyword>
<evidence type="ECO:0000259" key="23">
    <source>
        <dbReference type="PROSITE" id="PS50011"/>
    </source>
</evidence>
<evidence type="ECO:0000256" key="22">
    <source>
        <dbReference type="SAM" id="SignalP"/>
    </source>
</evidence>
<sequence length="835" mass="92467">MCQVHVVVLSLVILNFIIFSTNAQPFDYPIANLSNTWTNNPSIEHSVDFGDGSKVRSILLRGTFGPRFACGFYCNGNCTSFLFAIFIVQTNSASYITSPAIGFPQVVWSANRNNPVQENATLQLTENGDLVLRDVDGTLVWSTNTTGKSVVGLNMTEIGNLVLFDRSNKTVWQSFDHPTDSLVPGQSLLVGQKLTASVSSFNSTEGGLFSLSVTAEGLFAYIESNPSQIYYESRIGGTTTRYVKFMNGSIAFFKSTSAPNQPFSTVIRVPLASSAQYIKLVSDGHLKVFEWSSEWKEVADLLTGYLGNCKYPLVCGNYGICSDEQCGCPGITGNEQIYFRLINDRQPNDGCAAITPLSCETPQDHQLLDLEDVTYFYFPANITNTDIESCKQACLNNCSCKAALFQYGPNVSDGNCFLPSQLFSLMKNEKDKTHYNSSAFIKVQASQTEFVPPTSQTKSTSTGIILGSSLGAFSGLLLIISISVVLFRIKKAHDEKDEEYLDQVPGMPTRFTYEDLKVATGSFLKKLGQGGFGSVFEGTLVDGSNVAVKCLDGIGQVKKSFLAEVETIGSIHHVNLVRLVGFCADKSHRLLVYEYMSNGSLEKWIFNRNNESSLSWQTRRKIILDVAKGLTYLHEECRQKIFHLDIKPQNILLDDNFNAKVSDFGLSKLIDKDQSQVMTTMRGTRGYLAPEWLNSIITEKVDVYSFGVVVLEIVCGRKNLDYSQPEESMHLLSVLKRKAEEDRLFDMVDENSKDMLIHKKEAVEMIKIAVWCLQSDFTKRPSMSVVVKVIDGLMEVELNLDYTFSTTVTPTAMIQQEAKLGSSTPLLASVLSGPR</sequence>
<dbReference type="FunFam" id="1.10.510.10:FF:000248">
    <property type="entry name" value="S-receptor-like kinase 5"/>
    <property type="match status" value="1"/>
</dbReference>
<dbReference type="Gene3D" id="1.10.510.10">
    <property type="entry name" value="Transferase(Phosphotransferase) domain 1"/>
    <property type="match status" value="1"/>
</dbReference>
<dbReference type="SUPFAM" id="SSF51110">
    <property type="entry name" value="alpha-D-mannose-specific plant lectins"/>
    <property type="match status" value="1"/>
</dbReference>
<dbReference type="FunFam" id="2.90.10.30:FF:000003">
    <property type="entry name" value="Os04g0303100 protein"/>
    <property type="match status" value="1"/>
</dbReference>
<keyword evidence="10 19" id="KW-0418">Kinase</keyword>
<dbReference type="PROSITE" id="PS50011">
    <property type="entry name" value="PROTEIN_KINASE_DOM"/>
    <property type="match status" value="1"/>
</dbReference>
<dbReference type="InterPro" id="IPR001480">
    <property type="entry name" value="Bulb-type_lectin_dom"/>
</dbReference>
<dbReference type="AlphaFoldDB" id="A0A2G5CRI1"/>
<keyword evidence="7 22" id="KW-0732">Signal</keyword>
<dbReference type="GO" id="GO:0005524">
    <property type="term" value="F:ATP binding"/>
    <property type="evidence" value="ECO:0007669"/>
    <property type="project" value="UniProtKB-UniRule"/>
</dbReference>
<keyword evidence="4" id="KW-0597">Phosphoprotein</keyword>
<dbReference type="Gene3D" id="2.90.10.10">
    <property type="entry name" value="Bulb-type lectin domain"/>
    <property type="match status" value="1"/>
</dbReference>
<dbReference type="Proteomes" id="UP000230069">
    <property type="component" value="Unassembled WGS sequence"/>
</dbReference>
<keyword evidence="5 19" id="KW-0808">Transferase</keyword>
<dbReference type="GO" id="GO:0016020">
    <property type="term" value="C:membrane"/>
    <property type="evidence" value="ECO:0007669"/>
    <property type="project" value="UniProtKB-SubCell"/>
</dbReference>
<keyword evidence="27" id="KW-1185">Reference proteome</keyword>
<evidence type="ECO:0000256" key="5">
    <source>
        <dbReference type="ARBA" id="ARBA00022679"/>
    </source>
</evidence>
<dbReference type="InParanoid" id="A0A2G5CRI1"/>
<evidence type="ECO:0000256" key="10">
    <source>
        <dbReference type="ARBA" id="ARBA00022777"/>
    </source>
</evidence>
<dbReference type="PROSITE" id="PS50927">
    <property type="entry name" value="BULB_LECTIN"/>
    <property type="match status" value="1"/>
</dbReference>
<dbReference type="CDD" id="cd14066">
    <property type="entry name" value="STKc_IRAK"/>
    <property type="match status" value="1"/>
</dbReference>
<keyword evidence="13 21" id="KW-0472">Membrane</keyword>
<keyword evidence="14" id="KW-1015">Disulfide bond</keyword>
<evidence type="ECO:0000256" key="8">
    <source>
        <dbReference type="ARBA" id="ARBA00022734"/>
    </source>
</evidence>
<dbReference type="FunFam" id="2.90.10.10:FF:000039">
    <property type="entry name" value="G-type lectin S-receptor-like serine/threonine-protein kinase SD2-5"/>
    <property type="match status" value="1"/>
</dbReference>
<evidence type="ECO:0000256" key="17">
    <source>
        <dbReference type="ARBA" id="ARBA00047899"/>
    </source>
</evidence>
<evidence type="ECO:0000259" key="24">
    <source>
        <dbReference type="PROSITE" id="PS50927"/>
    </source>
</evidence>
<accession>A0A2G5CRI1</accession>
<dbReference type="GO" id="GO:0030246">
    <property type="term" value="F:carbohydrate binding"/>
    <property type="evidence" value="ECO:0007669"/>
    <property type="project" value="UniProtKB-KW"/>
</dbReference>
<dbReference type="SUPFAM" id="SSF56112">
    <property type="entry name" value="Protein kinase-like (PK-like)"/>
    <property type="match status" value="1"/>
</dbReference>
<keyword evidence="11 19" id="KW-0067">ATP-binding</keyword>
<dbReference type="Gene3D" id="3.30.200.20">
    <property type="entry name" value="Phosphorylase Kinase, domain 1"/>
    <property type="match status" value="1"/>
</dbReference>
<dbReference type="PROSITE" id="PS00107">
    <property type="entry name" value="PROTEIN_KINASE_ATP"/>
    <property type="match status" value="1"/>
</dbReference>
<protein>
    <recommendedName>
        <fullName evidence="19">Receptor-like serine/threonine-protein kinase</fullName>
        <ecNumber evidence="19">2.7.11.1</ecNumber>
    </recommendedName>
</protein>
<evidence type="ECO:0000256" key="4">
    <source>
        <dbReference type="ARBA" id="ARBA00022553"/>
    </source>
</evidence>
<evidence type="ECO:0000256" key="7">
    <source>
        <dbReference type="ARBA" id="ARBA00022729"/>
    </source>
</evidence>
<evidence type="ECO:0000256" key="18">
    <source>
        <dbReference type="ARBA" id="ARBA00048679"/>
    </source>
</evidence>
<feature type="transmembrane region" description="Helical" evidence="21">
    <location>
        <begin position="464"/>
        <end position="487"/>
    </location>
</feature>
<keyword evidence="12 21" id="KW-1133">Transmembrane helix</keyword>
<dbReference type="PANTHER" id="PTHR47976">
    <property type="entry name" value="G-TYPE LECTIN S-RECEPTOR-LIKE SERINE/THREONINE-PROTEIN KINASE SD2-5"/>
    <property type="match status" value="1"/>
</dbReference>
<evidence type="ECO:0000256" key="11">
    <source>
        <dbReference type="ARBA" id="ARBA00022840"/>
    </source>
</evidence>
<dbReference type="InterPro" id="IPR008271">
    <property type="entry name" value="Ser/Thr_kinase_AS"/>
</dbReference>
<dbReference type="CDD" id="cd01098">
    <property type="entry name" value="PAN_AP_plant"/>
    <property type="match status" value="1"/>
</dbReference>
<evidence type="ECO:0000256" key="13">
    <source>
        <dbReference type="ARBA" id="ARBA00023136"/>
    </source>
</evidence>
<dbReference type="InterPro" id="IPR036426">
    <property type="entry name" value="Bulb-type_lectin_dom_sf"/>
</dbReference>
<reference evidence="26 27" key="1">
    <citation type="submission" date="2017-09" db="EMBL/GenBank/DDBJ databases">
        <title>WGS assembly of Aquilegia coerulea Goldsmith.</title>
        <authorList>
            <person name="Hodges S."/>
            <person name="Kramer E."/>
            <person name="Nordborg M."/>
            <person name="Tomkins J."/>
            <person name="Borevitz J."/>
            <person name="Derieg N."/>
            <person name="Yan J."/>
            <person name="Mihaltcheva S."/>
            <person name="Hayes R.D."/>
            <person name="Rokhsar D."/>
        </authorList>
    </citation>
    <scope>NUCLEOTIDE SEQUENCE [LARGE SCALE GENOMIC DNA]</scope>
    <source>
        <strain evidence="27">cv. Goldsmith</strain>
    </source>
</reference>
<keyword evidence="9 19" id="KW-0547">Nucleotide-binding</keyword>
<evidence type="ECO:0000256" key="2">
    <source>
        <dbReference type="ARBA" id="ARBA00022527"/>
    </source>
</evidence>
<comment type="catalytic activity">
    <reaction evidence="17 19">
        <text>L-threonyl-[protein] + ATP = O-phospho-L-threonyl-[protein] + ADP + H(+)</text>
        <dbReference type="Rhea" id="RHEA:46608"/>
        <dbReference type="Rhea" id="RHEA-COMP:11060"/>
        <dbReference type="Rhea" id="RHEA-COMP:11605"/>
        <dbReference type="ChEBI" id="CHEBI:15378"/>
        <dbReference type="ChEBI" id="CHEBI:30013"/>
        <dbReference type="ChEBI" id="CHEBI:30616"/>
        <dbReference type="ChEBI" id="CHEBI:61977"/>
        <dbReference type="ChEBI" id="CHEBI:456216"/>
        <dbReference type="EC" id="2.7.11.1"/>
    </reaction>
</comment>
<dbReference type="InterPro" id="IPR000719">
    <property type="entry name" value="Prot_kinase_dom"/>
</dbReference>
<keyword evidence="2 19" id="KW-0723">Serine/threonine-protein kinase</keyword>
<dbReference type="FunFam" id="3.30.200.20:FF:000178">
    <property type="entry name" value="serine/threonine-protein kinase PBS1-like"/>
    <property type="match status" value="1"/>
</dbReference>
<dbReference type="CDD" id="cd00028">
    <property type="entry name" value="B_lectin"/>
    <property type="match status" value="1"/>
</dbReference>
<dbReference type="STRING" id="218851.A0A2G5CRI1"/>
<evidence type="ECO:0000313" key="26">
    <source>
        <dbReference type="EMBL" id="PIA33921.1"/>
    </source>
</evidence>
<dbReference type="SMART" id="SM00220">
    <property type="entry name" value="S_TKc"/>
    <property type="match status" value="1"/>
</dbReference>
<dbReference type="InterPro" id="IPR024171">
    <property type="entry name" value="SRK-like_kinase"/>
</dbReference>
<keyword evidence="8" id="KW-0430">Lectin</keyword>
<proteinExistence type="inferred from homology"/>
<feature type="domain" description="Protein kinase" evidence="23">
    <location>
        <begin position="521"/>
        <end position="794"/>
    </location>
</feature>
<comment type="subcellular location">
    <subcellularLocation>
        <location evidence="1">Membrane</location>
        <topology evidence="1">Single-pass type I membrane protein</topology>
    </subcellularLocation>
</comment>
<dbReference type="OrthoDB" id="4062651at2759"/>
<feature type="binding site" evidence="20">
    <location>
        <position position="549"/>
    </location>
    <ligand>
        <name>ATP</name>
        <dbReference type="ChEBI" id="CHEBI:30616"/>
    </ligand>
</feature>
<organism evidence="26 27">
    <name type="scientific">Aquilegia coerulea</name>
    <name type="common">Rocky mountain columbine</name>
    <dbReference type="NCBI Taxonomy" id="218851"/>
    <lineage>
        <taxon>Eukaryota</taxon>
        <taxon>Viridiplantae</taxon>
        <taxon>Streptophyta</taxon>
        <taxon>Embryophyta</taxon>
        <taxon>Tracheophyta</taxon>
        <taxon>Spermatophyta</taxon>
        <taxon>Magnoliopsida</taxon>
        <taxon>Ranunculales</taxon>
        <taxon>Ranunculaceae</taxon>
        <taxon>Thalictroideae</taxon>
        <taxon>Aquilegia</taxon>
    </lineage>
</organism>
<dbReference type="GO" id="GO:0106310">
    <property type="term" value="F:protein serine kinase activity"/>
    <property type="evidence" value="ECO:0007669"/>
    <property type="project" value="RHEA"/>
</dbReference>
<dbReference type="EMBL" id="KZ305056">
    <property type="protein sequence ID" value="PIA33921.1"/>
    <property type="molecule type" value="Genomic_DNA"/>
</dbReference>
<evidence type="ECO:0000256" key="19">
    <source>
        <dbReference type="PIRNR" id="PIRNR000641"/>
    </source>
</evidence>
<feature type="domain" description="Apple" evidence="25">
    <location>
        <begin position="359"/>
        <end position="439"/>
    </location>
</feature>
<evidence type="ECO:0000256" key="1">
    <source>
        <dbReference type="ARBA" id="ARBA00004479"/>
    </source>
</evidence>
<dbReference type="InterPro" id="IPR003609">
    <property type="entry name" value="Pan_app"/>
</dbReference>
<dbReference type="PANTHER" id="PTHR47976:SF30">
    <property type="entry name" value="RECEPTOR-LIKE SERINE_THREONINE-PROTEIN KINASE"/>
    <property type="match status" value="1"/>
</dbReference>
<feature type="chain" id="PRO_5013599488" description="Receptor-like serine/threonine-protein kinase" evidence="22">
    <location>
        <begin position="24"/>
        <end position="835"/>
    </location>
</feature>
<keyword evidence="16" id="KW-0325">Glycoprotein</keyword>
<evidence type="ECO:0000256" key="3">
    <source>
        <dbReference type="ARBA" id="ARBA00022536"/>
    </source>
</evidence>
<evidence type="ECO:0000256" key="16">
    <source>
        <dbReference type="ARBA" id="ARBA00023180"/>
    </source>
</evidence>
<dbReference type="PROSITE" id="PS50948">
    <property type="entry name" value="PAN"/>
    <property type="match status" value="1"/>
</dbReference>
<keyword evidence="3" id="KW-0245">EGF-like domain</keyword>
<dbReference type="Pfam" id="PF08276">
    <property type="entry name" value="PAN_2"/>
    <property type="match status" value="1"/>
</dbReference>
<dbReference type="InterPro" id="IPR017441">
    <property type="entry name" value="Protein_kinase_ATP_BS"/>
</dbReference>
<evidence type="ECO:0000256" key="9">
    <source>
        <dbReference type="ARBA" id="ARBA00022741"/>
    </source>
</evidence>
<evidence type="ECO:0000256" key="6">
    <source>
        <dbReference type="ARBA" id="ARBA00022692"/>
    </source>
</evidence>
<evidence type="ECO:0000313" key="27">
    <source>
        <dbReference type="Proteomes" id="UP000230069"/>
    </source>
</evidence>
<dbReference type="EC" id="2.7.11.1" evidence="19"/>
<comment type="similarity">
    <text evidence="19">Belongs to the protein kinase superfamily. Ser/Thr protein kinase family.</text>
</comment>
<evidence type="ECO:0000256" key="21">
    <source>
        <dbReference type="SAM" id="Phobius"/>
    </source>
</evidence>
<evidence type="ECO:0000256" key="14">
    <source>
        <dbReference type="ARBA" id="ARBA00023157"/>
    </source>
</evidence>
<dbReference type="PIRSF" id="PIRSF000641">
    <property type="entry name" value="SRK"/>
    <property type="match status" value="1"/>
</dbReference>
<dbReference type="SMART" id="SM00108">
    <property type="entry name" value="B_lectin"/>
    <property type="match status" value="1"/>
</dbReference>
<dbReference type="Pfam" id="PF01453">
    <property type="entry name" value="B_lectin"/>
    <property type="match status" value="1"/>
</dbReference>
<dbReference type="InterPro" id="IPR011009">
    <property type="entry name" value="Kinase-like_dom_sf"/>
</dbReference>
<feature type="domain" description="Bulb-type lectin" evidence="24">
    <location>
        <begin position="44"/>
        <end position="176"/>
    </location>
</feature>
<name>A0A2G5CRI1_AQUCA</name>
<evidence type="ECO:0000256" key="12">
    <source>
        <dbReference type="ARBA" id="ARBA00022989"/>
    </source>
</evidence>
<keyword evidence="15" id="KW-0675">Receptor</keyword>
<dbReference type="InterPro" id="IPR051343">
    <property type="entry name" value="G-type_lectin_kinases/EP1-like"/>
</dbReference>
<evidence type="ECO:0000256" key="20">
    <source>
        <dbReference type="PROSITE-ProRule" id="PRU10141"/>
    </source>
</evidence>
<feature type="signal peptide" evidence="22">
    <location>
        <begin position="1"/>
        <end position="23"/>
    </location>
</feature>